<dbReference type="PANTHER" id="PTHR46766">
    <property type="entry name" value="GLUTAMINE-RICH PROTEIN 2"/>
    <property type="match status" value="1"/>
</dbReference>
<evidence type="ECO:0000259" key="3">
    <source>
        <dbReference type="Pfam" id="PF12484"/>
    </source>
</evidence>
<dbReference type="Proteomes" id="UP000193247">
    <property type="component" value="Unassembled WGS sequence"/>
</dbReference>
<dbReference type="InterPro" id="IPR000030">
    <property type="entry name" value="PPE_dom"/>
</dbReference>
<organism evidence="4 5">
    <name type="scientific">Mycobacterium decipiens</name>
    <dbReference type="NCBI Taxonomy" id="1430326"/>
    <lineage>
        <taxon>Bacteria</taxon>
        <taxon>Bacillati</taxon>
        <taxon>Actinomycetota</taxon>
        <taxon>Actinomycetes</taxon>
        <taxon>Mycobacteriales</taxon>
        <taxon>Mycobacteriaceae</taxon>
        <taxon>Mycobacterium</taxon>
    </lineage>
</organism>
<dbReference type="InterPro" id="IPR038332">
    <property type="entry name" value="PPE_sf"/>
</dbReference>
<evidence type="ECO:0000313" key="5">
    <source>
        <dbReference type="Proteomes" id="UP000193247"/>
    </source>
</evidence>
<dbReference type="RefSeq" id="WP_085325197.1">
    <property type="nucleotide sequence ID" value="NZ_NCXP01000011.1"/>
</dbReference>
<evidence type="ECO:0000259" key="2">
    <source>
        <dbReference type="Pfam" id="PF00823"/>
    </source>
</evidence>
<evidence type="ECO:0008006" key="6">
    <source>
        <dbReference type="Google" id="ProtNLM"/>
    </source>
</evidence>
<dbReference type="Pfam" id="PF00823">
    <property type="entry name" value="PPE"/>
    <property type="match status" value="1"/>
</dbReference>
<dbReference type="SUPFAM" id="SSF140459">
    <property type="entry name" value="PE/PPE dimer-like"/>
    <property type="match status" value="1"/>
</dbReference>
<accession>A0A1X2LUY0</accession>
<dbReference type="Pfam" id="PF12484">
    <property type="entry name" value="PPE-SVP"/>
    <property type="match status" value="1"/>
</dbReference>
<dbReference type="GO" id="GO:0052572">
    <property type="term" value="P:response to host immune response"/>
    <property type="evidence" value="ECO:0007669"/>
    <property type="project" value="TreeGrafter"/>
</dbReference>
<feature type="domain" description="PPE" evidence="2">
    <location>
        <begin position="2"/>
        <end position="164"/>
    </location>
</feature>
<dbReference type="FunFam" id="1.20.1260.20:FF:000001">
    <property type="entry name" value="PPE family protein PPE41"/>
    <property type="match status" value="1"/>
</dbReference>
<dbReference type="PANTHER" id="PTHR46766:SF1">
    <property type="entry name" value="GLUTAMINE-RICH PROTEIN 2"/>
    <property type="match status" value="1"/>
</dbReference>
<gene>
    <name evidence="4" type="ORF">B8W66_11760</name>
</gene>
<keyword evidence="5" id="KW-1185">Reference proteome</keyword>
<dbReference type="OrthoDB" id="4760747at2"/>
<dbReference type="Gene3D" id="1.20.1260.20">
    <property type="entry name" value="PPE superfamily"/>
    <property type="match status" value="1"/>
</dbReference>
<feature type="domain" description="PPE family C-terminal" evidence="3">
    <location>
        <begin position="313"/>
        <end position="392"/>
    </location>
</feature>
<name>A0A1X2LUY0_9MYCO</name>
<reference evidence="4 5" key="1">
    <citation type="submission" date="2017-04" db="EMBL/GenBank/DDBJ databases">
        <title>The new phylogeny of genus Mycobacterium.</title>
        <authorList>
            <person name="Tortoli E."/>
            <person name="Trovato A."/>
            <person name="Cirillo D.M."/>
        </authorList>
    </citation>
    <scope>NUCLEOTIDE SEQUENCE [LARGE SCALE GENOMIC DNA]</scope>
    <source>
        <strain evidence="4 5">TBL 1200985</strain>
    </source>
</reference>
<dbReference type="InterPro" id="IPR022171">
    <property type="entry name" value="PPE_C"/>
</dbReference>
<evidence type="ECO:0000256" key="1">
    <source>
        <dbReference type="ARBA" id="ARBA00010652"/>
    </source>
</evidence>
<sequence>MDYGVLPPEINSGRMYAGPGAGSLLAAEAAWAGLAAELNSVAAGHRSVISGLTSGPWLGPASTSLVAATSPFVAWLDSSAEQAELAASQAGAAAASYETAFAATVPPPVITANRALLAGLIATNFLGQNTAAIATVEAQYFEFWARDSAAMYDYASSASTASRLTDFAEPAEVTTPGGLGRQANAVAAAAASSVQTKVPETLNGLNYNVSGLLKTLSSPNLGFSSLDPIDDYLVNHTLFDDLASLYTKYLGGYVSSAQMTVQMGQSFGQISNGIAAMTTLMKGLAPAANALEGAASAAGSAATSAAANAGGVAAGLGKALPMGALSVPPSWTPVSAATNPGVAALADAAAVPVGAGAVNTLPVAPPFGQFIGGQYGRNLPTYGFRPAVMAKPPAAG</sequence>
<dbReference type="EMBL" id="NCXP01000011">
    <property type="protein sequence ID" value="OSC40842.1"/>
    <property type="molecule type" value="Genomic_DNA"/>
</dbReference>
<protein>
    <recommendedName>
        <fullName evidence="6">PPE family protein</fullName>
    </recommendedName>
</protein>
<comment type="similarity">
    <text evidence="1">Belongs to the mycobacterial PPE family.</text>
</comment>
<comment type="caution">
    <text evidence="4">The sequence shown here is derived from an EMBL/GenBank/DDBJ whole genome shotgun (WGS) entry which is preliminary data.</text>
</comment>
<evidence type="ECO:0000313" key="4">
    <source>
        <dbReference type="EMBL" id="OSC40842.1"/>
    </source>
</evidence>
<proteinExistence type="inferred from homology"/>
<dbReference type="AlphaFoldDB" id="A0A1X2LUY0"/>